<organism evidence="5 6">
    <name type="scientific">Ligilactobacillus equi DSM 15833 = JCM 10991</name>
    <dbReference type="NCBI Taxonomy" id="1423740"/>
    <lineage>
        <taxon>Bacteria</taxon>
        <taxon>Bacillati</taxon>
        <taxon>Bacillota</taxon>
        <taxon>Bacilli</taxon>
        <taxon>Lactobacillales</taxon>
        <taxon>Lactobacillaceae</taxon>
        <taxon>Ligilactobacillus</taxon>
    </lineage>
</organism>
<dbReference type="PANTHER" id="PTHR33678:SF2">
    <property type="match status" value="1"/>
</dbReference>
<feature type="coiled-coil region" evidence="1">
    <location>
        <begin position="12"/>
        <end position="39"/>
    </location>
</feature>
<accession>A0A0R1TF62</accession>
<evidence type="ECO:0000259" key="3">
    <source>
        <dbReference type="Pfam" id="PF13005"/>
    </source>
</evidence>
<dbReference type="EMBL" id="AZFH01000087">
    <property type="protein sequence ID" value="KRL79721.1"/>
    <property type="molecule type" value="Genomic_DNA"/>
</dbReference>
<evidence type="ECO:0000313" key="5">
    <source>
        <dbReference type="EMBL" id="KRL79721.1"/>
    </source>
</evidence>
<dbReference type="InterPro" id="IPR052344">
    <property type="entry name" value="Transposase-related"/>
</dbReference>
<protein>
    <submittedName>
        <fullName evidence="5">Transposase IS66</fullName>
    </submittedName>
</protein>
<evidence type="ECO:0000259" key="4">
    <source>
        <dbReference type="Pfam" id="PF13007"/>
    </source>
</evidence>
<dbReference type="Proteomes" id="UP000051048">
    <property type="component" value="Unassembled WGS sequence"/>
</dbReference>
<dbReference type="OrthoDB" id="9760067at2"/>
<reference evidence="5 6" key="1">
    <citation type="journal article" date="2015" name="Genome Announc.">
        <title>Expanding the biotechnology potential of lactobacilli through comparative genomics of 213 strains and associated genera.</title>
        <authorList>
            <person name="Sun Z."/>
            <person name="Harris H.M."/>
            <person name="McCann A."/>
            <person name="Guo C."/>
            <person name="Argimon S."/>
            <person name="Zhang W."/>
            <person name="Yang X."/>
            <person name="Jeffery I.B."/>
            <person name="Cooney J.C."/>
            <person name="Kagawa T.F."/>
            <person name="Liu W."/>
            <person name="Song Y."/>
            <person name="Salvetti E."/>
            <person name="Wrobel A."/>
            <person name="Rasinkangas P."/>
            <person name="Parkhill J."/>
            <person name="Rea M.C."/>
            <person name="O'Sullivan O."/>
            <person name="Ritari J."/>
            <person name="Douillard F.P."/>
            <person name="Paul Ross R."/>
            <person name="Yang R."/>
            <person name="Briner A.E."/>
            <person name="Felis G.E."/>
            <person name="de Vos W.M."/>
            <person name="Barrangou R."/>
            <person name="Klaenhammer T.R."/>
            <person name="Caufield P.W."/>
            <person name="Cui Y."/>
            <person name="Zhang H."/>
            <person name="O'Toole P.W."/>
        </authorList>
    </citation>
    <scope>NUCLEOTIDE SEQUENCE [LARGE SCALE GENOMIC DNA]</scope>
    <source>
        <strain evidence="5 6">DSM 15833</strain>
    </source>
</reference>
<evidence type="ECO:0000259" key="2">
    <source>
        <dbReference type="Pfam" id="PF03050"/>
    </source>
</evidence>
<dbReference type="Pfam" id="PF03050">
    <property type="entry name" value="DDE_Tnp_IS66"/>
    <property type="match status" value="1"/>
</dbReference>
<comment type="caution">
    <text evidence="5">The sequence shown here is derived from an EMBL/GenBank/DDBJ whole genome shotgun (WGS) entry which is preliminary data.</text>
</comment>
<dbReference type="STRING" id="1423740.FC36_GL000421"/>
<dbReference type="Pfam" id="PF13005">
    <property type="entry name" value="zf-IS66"/>
    <property type="match status" value="1"/>
</dbReference>
<dbReference type="PANTHER" id="PTHR33678">
    <property type="entry name" value="BLL1576 PROTEIN"/>
    <property type="match status" value="1"/>
</dbReference>
<dbReference type="PATRIC" id="fig|1423740.3.peg.450"/>
<dbReference type="InterPro" id="IPR024474">
    <property type="entry name" value="Znf_dom_IS66"/>
</dbReference>
<dbReference type="InterPro" id="IPR004291">
    <property type="entry name" value="Transposase_IS66_central"/>
</dbReference>
<gene>
    <name evidence="5" type="ORF">FC36_GL000421</name>
</gene>
<dbReference type="Pfam" id="PF13007">
    <property type="entry name" value="LZ_Tnp_IS66"/>
    <property type="match status" value="1"/>
</dbReference>
<evidence type="ECO:0000313" key="6">
    <source>
        <dbReference type="Proteomes" id="UP000051048"/>
    </source>
</evidence>
<name>A0A0R1TF62_9LACO</name>
<sequence>MSSKTVKEPQTLEEALEIIKSLLEDNEHLEEQIKLMRGQRFGKKTEVINKNQLTLFDYEENSSDDNKVVQEAYTETKVIHHRAKVTPSNDSSRQRMLDKLKQCDITHKPESTVCSECGEEMQKIGVTLSYRETHIQPAEIVCHNHYEESYKCNSCHPKGNDKIIHGGTPSRPLFAHSYISGSVMAMILHYKYELALPTRRQQIIWRSYGLPLDTKQMSSAIIKVALNYLQPLYDKLRECIMDEKVIHMDETPFKVLEVEERQMSFFWALRTTQEFSKHDVAYFRYSDTRGSNNIAEIINNDFAVGIMCDGHRAYNSDRYPNIEFGTCVVHIRRPFVNIIKALKGMKNSKAKVVVRIFRSIFKSERSFLKKPESERTPENKLRHRQKYQGKITILYEYLNSITAVGALKKAINHANKQRSRLEAIFKNPYMPLTNNPVEQAIRPSTLIRKNSLFAKSRDGAEANAVMYTLVQTAKLNGLDVLKYFQFLMRKVQLREPLDVMACLPWSREAQMKCTLD</sequence>
<keyword evidence="1" id="KW-0175">Coiled coil</keyword>
<dbReference type="AlphaFoldDB" id="A0A0R1TF62"/>
<proteinExistence type="predicted"/>
<feature type="domain" description="Transposase IS66 zinc-finger binding" evidence="3">
    <location>
        <begin position="112"/>
        <end position="156"/>
    </location>
</feature>
<dbReference type="NCBIfam" id="NF033517">
    <property type="entry name" value="transpos_IS66"/>
    <property type="match status" value="1"/>
</dbReference>
<dbReference type="RefSeq" id="WP_025020908.1">
    <property type="nucleotide sequence ID" value="NZ_AZFH01000087.1"/>
</dbReference>
<feature type="domain" description="Transposase IS66 central" evidence="2">
    <location>
        <begin position="177"/>
        <end position="461"/>
    </location>
</feature>
<dbReference type="InterPro" id="IPR024463">
    <property type="entry name" value="Transposase_TnpC_homeodom"/>
</dbReference>
<evidence type="ECO:0000256" key="1">
    <source>
        <dbReference type="SAM" id="Coils"/>
    </source>
</evidence>
<feature type="domain" description="Transposase TnpC homeodomain" evidence="4">
    <location>
        <begin position="28"/>
        <end position="102"/>
    </location>
</feature>